<accession>A0A7X6LUD4</accession>
<organism evidence="2 3">
    <name type="scientific">Nocardia veterana</name>
    <dbReference type="NCBI Taxonomy" id="132249"/>
    <lineage>
        <taxon>Bacteria</taxon>
        <taxon>Bacillati</taxon>
        <taxon>Actinomycetota</taxon>
        <taxon>Actinomycetes</taxon>
        <taxon>Mycobacteriales</taxon>
        <taxon>Nocardiaceae</taxon>
        <taxon>Nocardia</taxon>
    </lineage>
</organism>
<gene>
    <name evidence="2" type="ORF">HGA07_03830</name>
</gene>
<sequence>MLTGLDAVARHRLQVAALLPEMAAGAVVSHQSAAVLLGAPIPPGLLDRVHVTRNRRYGGRIKAGLKVHCAPVDRVAELGGRLITSPARTVVDLARTIPFAAAVVVGDALVREFGLTADGLGRELEFARRRRGAEVGRRVVAFLDPRSGGVAHSRARVLLHHLGLPPAAAGGLVCGDGSVLGWVDLYLRGTGVVITLADPTGPPHPVAGASRPAPPPDATLLRRYGFHHIRTTGRELRNGAAASRIRAALAESRQAPPHGDIRPAPLPPATPLPLRPL</sequence>
<keyword evidence="3" id="KW-1185">Reference proteome</keyword>
<protein>
    <submittedName>
        <fullName evidence="2">Uncharacterized protein</fullName>
    </submittedName>
</protein>
<name>A0A7X6LUD4_9NOCA</name>
<feature type="compositionally biased region" description="Pro residues" evidence="1">
    <location>
        <begin position="264"/>
        <end position="277"/>
    </location>
</feature>
<dbReference type="Proteomes" id="UP000523447">
    <property type="component" value="Unassembled WGS sequence"/>
</dbReference>
<dbReference type="RefSeq" id="WP_157171472.1">
    <property type="nucleotide sequence ID" value="NZ_CAWPHS010000012.1"/>
</dbReference>
<dbReference type="EMBL" id="JAAXPE010000002">
    <property type="protein sequence ID" value="NKY84753.1"/>
    <property type="molecule type" value="Genomic_DNA"/>
</dbReference>
<feature type="region of interest" description="Disordered" evidence="1">
    <location>
        <begin position="250"/>
        <end position="277"/>
    </location>
</feature>
<reference evidence="2 3" key="1">
    <citation type="submission" date="2020-04" db="EMBL/GenBank/DDBJ databases">
        <title>MicrobeNet Type strains.</title>
        <authorList>
            <person name="Nicholson A.C."/>
        </authorList>
    </citation>
    <scope>NUCLEOTIDE SEQUENCE [LARGE SCALE GENOMIC DNA]</scope>
    <source>
        <strain evidence="2 3">DSM 44445</strain>
    </source>
</reference>
<evidence type="ECO:0000313" key="3">
    <source>
        <dbReference type="Proteomes" id="UP000523447"/>
    </source>
</evidence>
<comment type="caution">
    <text evidence="2">The sequence shown here is derived from an EMBL/GenBank/DDBJ whole genome shotgun (WGS) entry which is preliminary data.</text>
</comment>
<proteinExistence type="predicted"/>
<evidence type="ECO:0000313" key="2">
    <source>
        <dbReference type="EMBL" id="NKY84753.1"/>
    </source>
</evidence>
<evidence type="ECO:0000256" key="1">
    <source>
        <dbReference type="SAM" id="MobiDB-lite"/>
    </source>
</evidence>
<dbReference type="AlphaFoldDB" id="A0A7X6LUD4"/>